<sequence length="324" mass="36521">MRLIHQIFFGIVLSLSSSCSGQERGNERIYFDSEMENKRVPSFEIFSMNPNGSDVEQHTFDAVPRRANSSPKFSPDGKQVIFGTYKYGGYKIAIANNDFSQQRKFSKGPHYTYVGSWSPDGKKVAYNKVDTKSAPYFQGDFEIFIMAVDGSSDINISNTKGSDFGPQWSNDGKKILFGSDRLGNSDIYIMDADGRNVKNLTKTPDIDEFGFSWSPDGSKIAFHVLHHSAKRKYIDLYTMNLDGSQRRNLTSNQAHKRNLFVPYYQGAPPIFYGSSWSQDGKRIAFSSKRNSDTFQIFTIGSDGEGLKQLTNNGVNNVFPTWHVD</sequence>
<name>A0A371JQG6_9FLAO</name>
<comment type="caution">
    <text evidence="2">The sequence shown here is derived from an EMBL/GenBank/DDBJ whole genome shotgun (WGS) entry which is preliminary data.</text>
</comment>
<reference evidence="2 3" key="1">
    <citation type="submission" date="2018-08" db="EMBL/GenBank/DDBJ databases">
        <title>Muricauda nanhaiensis sp. nov., isolated from seawater of the South China Sea.</title>
        <authorList>
            <person name="Dang Y."/>
        </authorList>
    </citation>
    <scope>NUCLEOTIDE SEQUENCE [LARGE SCALE GENOMIC DNA]</scope>
    <source>
        <strain evidence="2 3">SM1704</strain>
    </source>
</reference>
<dbReference type="PANTHER" id="PTHR36842:SF1">
    <property type="entry name" value="PROTEIN TOLB"/>
    <property type="match status" value="1"/>
</dbReference>
<proteinExistence type="inferred from homology"/>
<organism evidence="2 3">
    <name type="scientific">Flagellimonas nanhaiensis</name>
    <dbReference type="NCBI Taxonomy" id="2292706"/>
    <lineage>
        <taxon>Bacteria</taxon>
        <taxon>Pseudomonadati</taxon>
        <taxon>Bacteroidota</taxon>
        <taxon>Flavobacteriia</taxon>
        <taxon>Flavobacteriales</taxon>
        <taxon>Flavobacteriaceae</taxon>
        <taxon>Flagellimonas</taxon>
    </lineage>
</organism>
<gene>
    <name evidence="2" type="ORF">DX873_10375</name>
</gene>
<dbReference type="PANTHER" id="PTHR36842">
    <property type="entry name" value="PROTEIN TOLB HOMOLOG"/>
    <property type="match status" value="1"/>
</dbReference>
<accession>A0A371JQG6</accession>
<dbReference type="SUPFAM" id="SSF82171">
    <property type="entry name" value="DPP6 N-terminal domain-like"/>
    <property type="match status" value="1"/>
</dbReference>
<dbReference type="Pfam" id="PF07676">
    <property type="entry name" value="PD40"/>
    <property type="match status" value="4"/>
</dbReference>
<evidence type="ECO:0000256" key="1">
    <source>
        <dbReference type="ARBA" id="ARBA00009820"/>
    </source>
</evidence>
<dbReference type="Gene3D" id="2.120.10.30">
    <property type="entry name" value="TolB, C-terminal domain"/>
    <property type="match status" value="2"/>
</dbReference>
<dbReference type="InterPro" id="IPR011659">
    <property type="entry name" value="WD40"/>
</dbReference>
<dbReference type="AlphaFoldDB" id="A0A371JQG6"/>
<evidence type="ECO:0000313" key="3">
    <source>
        <dbReference type="Proteomes" id="UP000261828"/>
    </source>
</evidence>
<dbReference type="OrthoDB" id="9815657at2"/>
<protein>
    <recommendedName>
        <fullName evidence="4">DUF5050 domain-containing protein</fullName>
    </recommendedName>
</protein>
<keyword evidence="3" id="KW-1185">Reference proteome</keyword>
<evidence type="ECO:0000313" key="2">
    <source>
        <dbReference type="EMBL" id="RDY59759.1"/>
    </source>
</evidence>
<dbReference type="PROSITE" id="PS51257">
    <property type="entry name" value="PROKAR_LIPOPROTEIN"/>
    <property type="match status" value="1"/>
</dbReference>
<dbReference type="Proteomes" id="UP000261828">
    <property type="component" value="Unassembled WGS sequence"/>
</dbReference>
<dbReference type="EMBL" id="QTJX01000002">
    <property type="protein sequence ID" value="RDY59759.1"/>
    <property type="molecule type" value="Genomic_DNA"/>
</dbReference>
<evidence type="ECO:0008006" key="4">
    <source>
        <dbReference type="Google" id="ProtNLM"/>
    </source>
</evidence>
<comment type="similarity">
    <text evidence="1">Belongs to the TolB family.</text>
</comment>
<dbReference type="InterPro" id="IPR011042">
    <property type="entry name" value="6-blade_b-propeller_TolB-like"/>
</dbReference>
<dbReference type="RefSeq" id="WP_116184372.1">
    <property type="nucleotide sequence ID" value="NZ_QTJX01000002.1"/>
</dbReference>